<gene>
    <name evidence="2" type="ORF">KN1_13450</name>
</gene>
<sequence length="86" mass="9308">MAEMRLLSEYEVVSVSPGVIKSKVNGESLSIRVFLVPLHVFESDGKFSVQVTAVTAVDTDKPRFGEVCSPQKTTGHNGVPRSQSKS</sequence>
<accession>A0A8D5ZF48</accession>
<protein>
    <submittedName>
        <fullName evidence="2">Uncharacterized protein</fullName>
    </submittedName>
</protein>
<proteinExistence type="predicted"/>
<keyword evidence="3" id="KW-1185">Reference proteome</keyword>
<dbReference type="AlphaFoldDB" id="A0A8D5ZF48"/>
<evidence type="ECO:0000256" key="1">
    <source>
        <dbReference type="SAM" id="MobiDB-lite"/>
    </source>
</evidence>
<reference evidence="2 3" key="1">
    <citation type="submission" date="2021-04" db="EMBL/GenBank/DDBJ databases">
        <title>Complete genome sequence of Stygiolobus sp. KN-1.</title>
        <authorList>
            <person name="Nakamura K."/>
            <person name="Sakai H."/>
            <person name="Kurosawa N."/>
        </authorList>
    </citation>
    <scope>NUCLEOTIDE SEQUENCE [LARGE SCALE GENOMIC DNA]</scope>
    <source>
        <strain evidence="2 3">KN-1</strain>
    </source>
</reference>
<evidence type="ECO:0000313" key="2">
    <source>
        <dbReference type="EMBL" id="BCU70048.1"/>
    </source>
</evidence>
<feature type="region of interest" description="Disordered" evidence="1">
    <location>
        <begin position="65"/>
        <end position="86"/>
    </location>
</feature>
<dbReference type="EMBL" id="AP024597">
    <property type="protein sequence ID" value="BCU70048.1"/>
    <property type="molecule type" value="Genomic_DNA"/>
</dbReference>
<name>A0A8D5ZF48_9CREN</name>
<evidence type="ECO:0000313" key="3">
    <source>
        <dbReference type="Proteomes" id="UP000825123"/>
    </source>
</evidence>
<dbReference type="Proteomes" id="UP000825123">
    <property type="component" value="Chromosome"/>
</dbReference>
<dbReference type="KEGG" id="csty:KN1_13450"/>
<organism evidence="2 3">
    <name type="scientific">Stygiolobus caldivivus</name>
    <dbReference type="NCBI Taxonomy" id="2824673"/>
    <lineage>
        <taxon>Archaea</taxon>
        <taxon>Thermoproteota</taxon>
        <taxon>Thermoprotei</taxon>
        <taxon>Sulfolobales</taxon>
        <taxon>Sulfolobaceae</taxon>
        <taxon>Stygiolobus</taxon>
    </lineage>
</organism>
<feature type="compositionally biased region" description="Polar residues" evidence="1">
    <location>
        <begin position="70"/>
        <end position="86"/>
    </location>
</feature>